<dbReference type="FunFam" id="3.40.366.10:FF:000017">
    <property type="entry name" value="Non-reducing polyketide synthase aptA"/>
    <property type="match status" value="1"/>
</dbReference>
<evidence type="ECO:0000256" key="2">
    <source>
        <dbReference type="ARBA" id="ARBA00005986"/>
    </source>
</evidence>
<dbReference type="Pfam" id="PF22621">
    <property type="entry name" value="CurL-like_PKS_C"/>
    <property type="match status" value="1"/>
</dbReference>
<dbReference type="SUPFAM" id="SSF53901">
    <property type="entry name" value="Thiolase-like"/>
    <property type="match status" value="1"/>
</dbReference>
<dbReference type="SUPFAM" id="SSF52151">
    <property type="entry name" value="FabD/lysophospholipase-like"/>
    <property type="match status" value="1"/>
</dbReference>
<reference evidence="10 11" key="1">
    <citation type="journal article" date="2016" name="Sci. Rep.">
        <title>Penicillium arizonense, a new, genome sequenced fungal species, reveals a high chemical diversity in secreted metabolites.</title>
        <authorList>
            <person name="Grijseels S."/>
            <person name="Nielsen J.C."/>
            <person name="Randelovic M."/>
            <person name="Nielsen J."/>
            <person name="Nielsen K.F."/>
            <person name="Workman M."/>
            <person name="Frisvad J.C."/>
        </authorList>
    </citation>
    <scope>NUCLEOTIDE SEQUENCE [LARGE SCALE GENOMIC DNA]</scope>
    <source>
        <strain evidence="10 11">CBS 141311</strain>
    </source>
</reference>
<dbReference type="GO" id="GO:0006633">
    <property type="term" value="P:fatty acid biosynthetic process"/>
    <property type="evidence" value="ECO:0007669"/>
    <property type="project" value="InterPro"/>
</dbReference>
<dbReference type="InterPro" id="IPR014031">
    <property type="entry name" value="Ketoacyl_synth_C"/>
</dbReference>
<evidence type="ECO:0000313" key="11">
    <source>
        <dbReference type="Proteomes" id="UP000177622"/>
    </source>
</evidence>
<dbReference type="FunFam" id="3.40.47.10:FF:000031">
    <property type="entry name" value="Sterigmatocystin biosynthesis polyketide synthase"/>
    <property type="match status" value="1"/>
</dbReference>
<dbReference type="InterPro" id="IPR018201">
    <property type="entry name" value="Ketoacyl_synth_AS"/>
</dbReference>
<dbReference type="Pfam" id="PF00550">
    <property type="entry name" value="PP-binding"/>
    <property type="match status" value="1"/>
</dbReference>
<dbReference type="GO" id="GO:0004315">
    <property type="term" value="F:3-oxoacyl-[acyl-carrier-protein] synthase activity"/>
    <property type="evidence" value="ECO:0007669"/>
    <property type="project" value="InterPro"/>
</dbReference>
<keyword evidence="11" id="KW-1185">Reference proteome</keyword>
<dbReference type="InterPro" id="IPR016039">
    <property type="entry name" value="Thiolase-like"/>
</dbReference>
<dbReference type="GO" id="GO:0016491">
    <property type="term" value="F:oxidoreductase activity"/>
    <property type="evidence" value="ECO:0007669"/>
    <property type="project" value="InterPro"/>
</dbReference>
<feature type="domain" description="Ketosynthase family 3 (KS3)" evidence="8">
    <location>
        <begin position="553"/>
        <end position="987"/>
    </location>
</feature>
<comment type="similarity">
    <text evidence="2">Belongs to the tpcK family.</text>
</comment>
<dbReference type="PROSITE" id="PS52004">
    <property type="entry name" value="KS3_2"/>
    <property type="match status" value="1"/>
</dbReference>
<evidence type="ECO:0000259" key="7">
    <source>
        <dbReference type="PROSITE" id="PS50075"/>
    </source>
</evidence>
<proteinExistence type="inferred from homology"/>
<dbReference type="SUPFAM" id="SSF54909">
    <property type="entry name" value="Dimeric alpha+beta barrel"/>
    <property type="match status" value="1"/>
</dbReference>
<dbReference type="InterPro" id="IPR016036">
    <property type="entry name" value="Malonyl_transacylase_ACP-bd"/>
</dbReference>
<dbReference type="InterPro" id="IPR049900">
    <property type="entry name" value="PKS_mFAS_DH"/>
</dbReference>
<dbReference type="InterPro" id="IPR001227">
    <property type="entry name" value="Ac_transferase_dom_sf"/>
</dbReference>
<feature type="region of interest" description="C-terminal hotdog fold" evidence="6">
    <location>
        <begin position="1638"/>
        <end position="1785"/>
    </location>
</feature>
<dbReference type="Gene3D" id="3.40.366.10">
    <property type="entry name" value="Malonyl-Coenzyme A Acyl Carrier Protein, domain 2"/>
    <property type="match status" value="2"/>
</dbReference>
<feature type="active site" description="Proton acceptor; for dehydratase activity" evidence="6">
    <location>
        <position position="1508"/>
    </location>
</feature>
<dbReference type="InterPro" id="IPR014043">
    <property type="entry name" value="Acyl_transferase_dom"/>
</dbReference>
<dbReference type="EMBL" id="LXJU01000008">
    <property type="protein sequence ID" value="OGE53432.1"/>
    <property type="molecule type" value="Genomic_DNA"/>
</dbReference>
<dbReference type="Pfam" id="PF07110">
    <property type="entry name" value="EthD"/>
    <property type="match status" value="1"/>
</dbReference>
<sequence>MAYPDNPEIPEQTGSTENKYLCLTICGYRKPGMSEKDYRNHMVNISAPMTKGLMVKYNVIRWTQIHNQTATRAMMTQLFDHQMVNVADFDCFSQVFFKSVDDYKRMKQDPWYKEHLAGDHEKFADTKKSMMTIGWVEEYIRDGHAFMIQQVQPLIMRNHTTLSSKMKLIYFSNEFPQDDLQTTFRELLNHSKDRRHPALARFLEEATIAIREEVRQLPTALRKLVPPFDTILNFADFADLRSGQLSGAIDGILLCVIEVGTLIGYYETYPDAFDNATANTALAGLGIGLLATAALSLASSVAEISITGAQVVRQAFRLGILVNEVSQNLEAPDLADDSSPDTWAYVIANVSADEVQKELDLLQAKERAPETGKIFISALSATSVTISGPPARLKVMFRTAQFFHNHKCIPLPVYGGLCHARHIYTPENVKEIVHTGSMKLANSRFSPRLPIYSTSTGQPFPAENAIELFEKIISEILTRTIQWDKVTQGVTQLARNLRATQCTVFVFRISLPIRDLSQALKSSPELEVSTEEIMPWVHNHLRQDDGGPSRPQQSKIAIVGMSCRMPSGANDTEKFWDLLEKGLDVHRKIPSDRFDVDSHYDPAGKRVNTSHTPYGCFIDEPGLFDAAFFNMSPREAEQTDPMQRLALVTAYEALERAGYTANRTAATDLRRIGTFYGQASDDYREVNTGQHISTYFIPGGCRAFGPGRINYFFKFSGPSYSIDTACSSSLATIQSACTALWSGELDTAVAGGTNVLTNSDAFAGLSHGHFLSKTPNACKTWDSEADGYVRADAVGSVVMKRLEDAEADNDNILGVIIGAATNHSAEAISITHPHAGHQAYLGKLVARQAGVDPLDVSFVEMHGTGTQAGDAEEIQSVTTVYAPNIRRRSSKNPLYIGAVKSNVGHSEASAGITALLKVLLMLQKNAIPPHVGIKNKLNPNFPKDLDQRQVRIPYEKTDWPRVPGKKRMAAVNNFSAAGGNTSLLLEDAPERQEAAEADPRSTHVIAVSAKSKVSLRGNIEKMLAYLEESPEAFLAHLSYSTTARRYHHNHRVAIAASSISQVQKQLNAALGSVDSHKPIPATGAPPVAFAFTGQGAMYKSSNFELFHQSPYFRSQILHLDIIAQGQGFPSFVPVIDGSHEKDYQHSQVQTQLALVCTEIALAKYWGTLGVRPDVVIGHSLGEYAALHIAGVLSASDAIFLVGQRAALLQQKCQAGDHKMVAVRASVAQIKESAKDEPYEIACINGPKETVLSGPIQDMNAIILILEAEGYKCFSLDVAFAFHSAQTDPVLDEFEALASGIVFQTPNIPIISPLLCKVVFDNKSINGNYVRRATRETVNFLTALEAAQNIGIVNYETVWIEIGPHPVSVAFVKSTLSPINLVVSSLRRGEDNWTTLAQSLASLHLAGVTVDWNAFHGPFEKNLRLLDLPTYAWNEKRYWIQYEGDWSLTKGNTYYDKEKGLHPVLPAKSGLSTSTVHRIIDQTFDATSGTVVIQSDLMQSDFRAAAWGHEMNGCGVVTSSIHADIAFTLGEYISKKLRPKAKEVHMNITNLEVRKGLVANKNPESQQLIQVVATSCIDTNTAELTWYNVQTGDTAGEPFATATVLYGNSEEWLASWVPITHLIRSRIEDLERLVVSGAANRFNHAMAYLLFANRLVNYADKYRGMQSVVLHEYEAFADIELTSEKGGSWTVPPYFIDSVAHLAGFVMNVTDAGDTTNNFCVTPGWRSMRFAKPLVPGGKYRSYVKMIPTADDPSVYLGDVYILQDDVIIGMVGGMQFRRYPRILLSRFFSAPDDANAPPMATASSSSKPSVPKVEPPVVHGVNGINGTKATPAVKEIGSTNGAEPVGVNLDTTTAKALLIIASESGQDLADLTDDASFSDLGIDSLMSLVIAEKFRADLGVVVGGSLFLEYPTIGDLRSWLEEYYS</sequence>
<evidence type="ECO:0000256" key="1">
    <source>
        <dbReference type="ARBA" id="ARBA00005179"/>
    </source>
</evidence>
<dbReference type="InterPro" id="IPR009799">
    <property type="entry name" value="EthD_dom"/>
</dbReference>
<dbReference type="InterPro" id="IPR016035">
    <property type="entry name" value="Acyl_Trfase/lysoPLipase"/>
</dbReference>
<keyword evidence="5" id="KW-0808">Transferase</keyword>
<dbReference type="Proteomes" id="UP000177622">
    <property type="component" value="Unassembled WGS sequence"/>
</dbReference>
<dbReference type="InterPro" id="IPR011008">
    <property type="entry name" value="Dimeric_a/b-barrel"/>
</dbReference>
<dbReference type="GeneID" id="34576250"/>
<feature type="domain" description="Carrier" evidence="7">
    <location>
        <begin position="1847"/>
        <end position="1924"/>
    </location>
</feature>
<dbReference type="PROSITE" id="PS00606">
    <property type="entry name" value="KS3_1"/>
    <property type="match status" value="1"/>
</dbReference>
<dbReference type="InterPro" id="IPR009081">
    <property type="entry name" value="PP-bd_ACP"/>
</dbReference>
<dbReference type="FunFam" id="3.10.129.110:FF:000001">
    <property type="entry name" value="Sterigmatocystin biosynthesis polyketide synthase"/>
    <property type="match status" value="1"/>
</dbReference>
<dbReference type="InterPro" id="IPR036736">
    <property type="entry name" value="ACP-like_sf"/>
</dbReference>
<gene>
    <name evidence="10" type="ORF">PENARI_c008G07500</name>
</gene>
<evidence type="ECO:0000256" key="6">
    <source>
        <dbReference type="PROSITE-ProRule" id="PRU01363"/>
    </source>
</evidence>
<evidence type="ECO:0000313" key="10">
    <source>
        <dbReference type="EMBL" id="OGE53432.1"/>
    </source>
</evidence>
<dbReference type="Pfam" id="PF00698">
    <property type="entry name" value="Acyl_transf_1"/>
    <property type="match status" value="1"/>
</dbReference>
<dbReference type="InterPro" id="IPR020841">
    <property type="entry name" value="PKS_Beta-ketoAc_synthase_dom"/>
</dbReference>
<protein>
    <submittedName>
        <fullName evidence="10">Uncharacterized protein</fullName>
    </submittedName>
</protein>
<dbReference type="FunFam" id="1.10.1200.10:FF:000011">
    <property type="entry name" value="Sterigmatocystin biosynthesis polyketide synthase"/>
    <property type="match status" value="1"/>
</dbReference>
<name>A0A1F5LJP2_PENAI</name>
<dbReference type="NCBIfam" id="TIGR04532">
    <property type="entry name" value="PT_fungal_PKS"/>
    <property type="match status" value="1"/>
</dbReference>
<dbReference type="Gene3D" id="1.10.1200.10">
    <property type="entry name" value="ACP-like"/>
    <property type="match status" value="1"/>
</dbReference>
<comment type="caution">
    <text evidence="10">The sequence shown here is derived from an EMBL/GenBank/DDBJ whole genome shotgun (WGS) entry which is preliminary data.</text>
</comment>
<feature type="domain" description="PKS/mFAS DH" evidence="9">
    <location>
        <begin position="1476"/>
        <end position="1785"/>
    </location>
</feature>
<dbReference type="InterPro" id="IPR030918">
    <property type="entry name" value="PT_fungal_PKS"/>
</dbReference>
<evidence type="ECO:0000259" key="9">
    <source>
        <dbReference type="PROSITE" id="PS52019"/>
    </source>
</evidence>
<dbReference type="FunFam" id="3.40.366.10:FF:000002">
    <property type="entry name" value="Probable polyketide synthase 2"/>
    <property type="match status" value="1"/>
</dbReference>
<dbReference type="PROSITE" id="PS50075">
    <property type="entry name" value="CARRIER"/>
    <property type="match status" value="1"/>
</dbReference>
<dbReference type="GO" id="GO:0004312">
    <property type="term" value="F:fatty acid synthase activity"/>
    <property type="evidence" value="ECO:0007669"/>
    <property type="project" value="TreeGrafter"/>
</dbReference>
<dbReference type="CDD" id="cd00833">
    <property type="entry name" value="PKS"/>
    <property type="match status" value="1"/>
</dbReference>
<dbReference type="SMART" id="SM00827">
    <property type="entry name" value="PKS_AT"/>
    <property type="match status" value="1"/>
</dbReference>
<dbReference type="GO" id="GO:0030639">
    <property type="term" value="P:polyketide biosynthetic process"/>
    <property type="evidence" value="ECO:0007669"/>
    <property type="project" value="UniProtKB-ARBA"/>
</dbReference>
<dbReference type="InterPro" id="IPR032088">
    <property type="entry name" value="SAT"/>
</dbReference>
<dbReference type="Pfam" id="PF00109">
    <property type="entry name" value="ketoacyl-synt"/>
    <property type="match status" value="1"/>
</dbReference>
<dbReference type="Pfam" id="PF02801">
    <property type="entry name" value="Ketoacyl-synt_C"/>
    <property type="match status" value="1"/>
</dbReference>
<dbReference type="InterPro" id="IPR050091">
    <property type="entry name" value="PKS_NRPS_Biosynth_Enz"/>
</dbReference>
<dbReference type="Gene3D" id="3.30.70.3290">
    <property type="match status" value="1"/>
</dbReference>
<comment type="pathway">
    <text evidence="1">Secondary metabolite biosynthesis.</text>
</comment>
<dbReference type="PANTHER" id="PTHR43775:SF37">
    <property type="entry name" value="SI:DKEY-61P9.11"/>
    <property type="match status" value="1"/>
</dbReference>
<feature type="region of interest" description="N-terminal hotdog fold" evidence="6">
    <location>
        <begin position="1476"/>
        <end position="1610"/>
    </location>
</feature>
<keyword evidence="3" id="KW-0596">Phosphopantetheine</keyword>
<keyword evidence="4" id="KW-0597">Phosphoprotein</keyword>
<feature type="active site" description="Proton donor; for dehydratase activity" evidence="6">
    <location>
        <position position="1696"/>
    </location>
</feature>
<accession>A0A1F5LJP2</accession>
<dbReference type="InterPro" id="IPR020806">
    <property type="entry name" value="PKS_PP-bd"/>
</dbReference>
<dbReference type="SUPFAM" id="SSF47336">
    <property type="entry name" value="ACP-like"/>
    <property type="match status" value="1"/>
</dbReference>
<evidence type="ECO:0000256" key="5">
    <source>
        <dbReference type="ARBA" id="ARBA00022679"/>
    </source>
</evidence>
<dbReference type="SMART" id="SM00823">
    <property type="entry name" value="PKS_PP"/>
    <property type="match status" value="1"/>
</dbReference>
<evidence type="ECO:0000256" key="3">
    <source>
        <dbReference type="ARBA" id="ARBA00022450"/>
    </source>
</evidence>
<dbReference type="Gene3D" id="3.40.47.10">
    <property type="match status" value="1"/>
</dbReference>
<dbReference type="SUPFAM" id="SSF55048">
    <property type="entry name" value="Probable ACP-binding domain of malonyl-CoA ACP transacylase"/>
    <property type="match status" value="1"/>
</dbReference>
<dbReference type="STRING" id="1835702.A0A1F5LJP2"/>
<dbReference type="GO" id="GO:0031177">
    <property type="term" value="F:phosphopantetheine binding"/>
    <property type="evidence" value="ECO:0007669"/>
    <property type="project" value="InterPro"/>
</dbReference>
<dbReference type="PANTHER" id="PTHR43775">
    <property type="entry name" value="FATTY ACID SYNTHASE"/>
    <property type="match status" value="1"/>
</dbReference>
<dbReference type="Pfam" id="PF16073">
    <property type="entry name" value="SAT"/>
    <property type="match status" value="1"/>
</dbReference>
<dbReference type="Gene3D" id="3.10.129.110">
    <property type="entry name" value="Polyketide synthase dehydratase"/>
    <property type="match status" value="1"/>
</dbReference>
<organism evidence="10 11">
    <name type="scientific">Penicillium arizonense</name>
    <dbReference type="NCBI Taxonomy" id="1835702"/>
    <lineage>
        <taxon>Eukaryota</taxon>
        <taxon>Fungi</taxon>
        <taxon>Dikarya</taxon>
        <taxon>Ascomycota</taxon>
        <taxon>Pezizomycotina</taxon>
        <taxon>Eurotiomycetes</taxon>
        <taxon>Eurotiomycetidae</taxon>
        <taxon>Eurotiales</taxon>
        <taxon>Aspergillaceae</taxon>
        <taxon>Penicillium</taxon>
    </lineage>
</organism>
<evidence type="ECO:0000259" key="8">
    <source>
        <dbReference type="PROSITE" id="PS52004"/>
    </source>
</evidence>
<dbReference type="RefSeq" id="XP_022488870.1">
    <property type="nucleotide sequence ID" value="XM_022631516.1"/>
</dbReference>
<evidence type="ECO:0000256" key="4">
    <source>
        <dbReference type="ARBA" id="ARBA00022553"/>
    </source>
</evidence>
<dbReference type="Gene3D" id="3.30.70.100">
    <property type="match status" value="1"/>
</dbReference>
<dbReference type="OrthoDB" id="329835at2759"/>
<dbReference type="InterPro" id="IPR014030">
    <property type="entry name" value="Ketoacyl_synth_N"/>
</dbReference>
<dbReference type="InterPro" id="IPR042104">
    <property type="entry name" value="PKS_dehydratase_sf"/>
</dbReference>
<dbReference type="SMART" id="SM00825">
    <property type="entry name" value="PKS_KS"/>
    <property type="match status" value="1"/>
</dbReference>
<dbReference type="PROSITE" id="PS52019">
    <property type="entry name" value="PKS_MFAS_DH"/>
    <property type="match status" value="1"/>
</dbReference>